<evidence type="ECO:0000259" key="2">
    <source>
        <dbReference type="Pfam" id="PF12580"/>
    </source>
</evidence>
<feature type="transmembrane region" description="Helical" evidence="1">
    <location>
        <begin position="264"/>
        <end position="285"/>
    </location>
</feature>
<accession>A0A8S2MZH9</accession>
<name>A0A8S2MZH9_9BILA</name>
<protein>
    <recommendedName>
        <fullName evidence="2">Tripeptidyl peptidase II second Ig-like domain-containing protein</fullName>
    </recommendedName>
</protein>
<sequence>FTLIDKSYSIQFYSILISPSNSLHLRSIQSYERFILENHLNNTYEEINGLPIVHWKYLVQTLRSNKDKSKIQILSKTDCLPEQRKVYQLILTFYFTLLKASEIQVKCPYLYELLYDNEYDAALWMCFDTNKQYLGAGDVMKDYSLKLEKGDFVIRIQIRHDKYDLLERFLKDNGGTGLTLHIEHREMNTIYQYFTKPSSSSSSSSSKKSSSSSVSTKIIKFIQNKLLPSFDEDLVLKCFRQNNSSSNDKDIQIIKNDMEKRRNWLIYIYIYIYISLGMCLCDLSPNNDDQSGYLTNVLKSLQKHIDINDEKLGNLFYKYYSIRNFMVVFGNYF</sequence>
<dbReference type="InterPro" id="IPR022229">
    <property type="entry name" value="TPPII_Ig-like-2"/>
</dbReference>
<evidence type="ECO:0000256" key="1">
    <source>
        <dbReference type="SAM" id="Phobius"/>
    </source>
</evidence>
<feature type="domain" description="Tripeptidyl peptidase II second Ig-like" evidence="2">
    <location>
        <begin position="50"/>
        <end position="169"/>
    </location>
</feature>
<dbReference type="Pfam" id="PF12580">
    <property type="entry name" value="TPPII"/>
    <property type="match status" value="1"/>
</dbReference>
<gene>
    <name evidence="3" type="ORF">SMN809_LOCUS10820</name>
</gene>
<keyword evidence="1" id="KW-0472">Membrane</keyword>
<dbReference type="EMBL" id="CAJOBI010003775">
    <property type="protein sequence ID" value="CAF3980337.1"/>
    <property type="molecule type" value="Genomic_DNA"/>
</dbReference>
<dbReference type="AlphaFoldDB" id="A0A8S2MZH9"/>
<keyword evidence="1" id="KW-1133">Transmembrane helix</keyword>
<feature type="non-terminal residue" evidence="3">
    <location>
        <position position="1"/>
    </location>
</feature>
<evidence type="ECO:0000313" key="3">
    <source>
        <dbReference type="EMBL" id="CAF3980337.1"/>
    </source>
</evidence>
<dbReference type="InterPro" id="IPR046939">
    <property type="entry name" value="TPPII_C_sf"/>
</dbReference>
<organism evidence="3 4">
    <name type="scientific">Rotaria magnacalcarata</name>
    <dbReference type="NCBI Taxonomy" id="392030"/>
    <lineage>
        <taxon>Eukaryota</taxon>
        <taxon>Metazoa</taxon>
        <taxon>Spiralia</taxon>
        <taxon>Gnathifera</taxon>
        <taxon>Rotifera</taxon>
        <taxon>Eurotatoria</taxon>
        <taxon>Bdelloidea</taxon>
        <taxon>Philodinida</taxon>
        <taxon>Philodinidae</taxon>
        <taxon>Rotaria</taxon>
    </lineage>
</organism>
<proteinExistence type="predicted"/>
<comment type="caution">
    <text evidence="3">The sequence shown here is derived from an EMBL/GenBank/DDBJ whole genome shotgun (WGS) entry which is preliminary data.</text>
</comment>
<dbReference type="Gene3D" id="1.25.40.710">
    <property type="match status" value="1"/>
</dbReference>
<dbReference type="Proteomes" id="UP000676336">
    <property type="component" value="Unassembled WGS sequence"/>
</dbReference>
<reference evidence="3" key="1">
    <citation type="submission" date="2021-02" db="EMBL/GenBank/DDBJ databases">
        <authorList>
            <person name="Nowell W R."/>
        </authorList>
    </citation>
    <scope>NUCLEOTIDE SEQUENCE</scope>
</reference>
<evidence type="ECO:0000313" key="4">
    <source>
        <dbReference type="Proteomes" id="UP000676336"/>
    </source>
</evidence>
<keyword evidence="1" id="KW-0812">Transmembrane</keyword>